<keyword evidence="2" id="KW-1185">Reference proteome</keyword>
<name>A0A2W3Z1J8_9ENTE</name>
<organism evidence="1 2">
    <name type="scientific">Enterococcus plantarum</name>
    <dbReference type="NCBI Taxonomy" id="1077675"/>
    <lineage>
        <taxon>Bacteria</taxon>
        <taxon>Bacillati</taxon>
        <taxon>Bacillota</taxon>
        <taxon>Bacilli</taxon>
        <taxon>Lactobacillales</taxon>
        <taxon>Enterococcaceae</taxon>
        <taxon>Enterococcus</taxon>
    </lineage>
</organism>
<dbReference type="EMBL" id="PIEU01000060">
    <property type="protein sequence ID" value="PZL73781.1"/>
    <property type="molecule type" value="Genomic_DNA"/>
</dbReference>
<reference evidence="1 2" key="1">
    <citation type="submission" date="2017-11" db="EMBL/GenBank/DDBJ databases">
        <title>Draft genome sequence of Enterococcus plantarum TRW2 strain isolated from lettuce.</title>
        <authorList>
            <person name="Kim E.B."/>
            <person name="Marco M.L."/>
            <person name="Williams T.R."/>
            <person name="You I.H."/>
        </authorList>
    </citation>
    <scope>NUCLEOTIDE SEQUENCE [LARGE SCALE GENOMIC DNA]</scope>
    <source>
        <strain evidence="1 2">TRW2</strain>
    </source>
</reference>
<gene>
    <name evidence="1" type="ORF">CI088_07965</name>
</gene>
<accession>A0A2W3Z1J8</accession>
<proteinExistence type="predicted"/>
<sequence>MENKLKKLINQNVVKCSSGGAAGSILVVEFEDASYLFIWCSWRIEESERVIVTSSDTILPTENNSSPSGLIGEKSPVLEGKKLIRFNLTPQYDLEMFFDSEYKLRIFCDIGHSREDYNINWELNIPTENISIEINNHFREHEGQYE</sequence>
<dbReference type="RefSeq" id="WP_111247803.1">
    <property type="nucleotide sequence ID" value="NZ_PIEU01000060.1"/>
</dbReference>
<dbReference type="Proteomes" id="UP000249828">
    <property type="component" value="Unassembled WGS sequence"/>
</dbReference>
<evidence type="ECO:0000313" key="2">
    <source>
        <dbReference type="Proteomes" id="UP000249828"/>
    </source>
</evidence>
<evidence type="ECO:0000313" key="1">
    <source>
        <dbReference type="EMBL" id="PZL73781.1"/>
    </source>
</evidence>
<comment type="caution">
    <text evidence="1">The sequence shown here is derived from an EMBL/GenBank/DDBJ whole genome shotgun (WGS) entry which is preliminary data.</text>
</comment>
<protein>
    <submittedName>
        <fullName evidence="1">Uncharacterized protein</fullName>
    </submittedName>
</protein>
<dbReference type="AlphaFoldDB" id="A0A2W3Z1J8"/>